<dbReference type="GO" id="GO:0005886">
    <property type="term" value="C:plasma membrane"/>
    <property type="evidence" value="ECO:0007669"/>
    <property type="project" value="UniProtKB-SubCell"/>
</dbReference>
<feature type="transmembrane region" description="Helical" evidence="6">
    <location>
        <begin position="200"/>
        <end position="220"/>
    </location>
</feature>
<dbReference type="RefSeq" id="WP_160198230.1">
    <property type="nucleotide sequence ID" value="NZ_QXXA01000015.1"/>
</dbReference>
<evidence type="ECO:0000259" key="7">
    <source>
        <dbReference type="PROSITE" id="PS50156"/>
    </source>
</evidence>
<evidence type="ECO:0000256" key="1">
    <source>
        <dbReference type="ARBA" id="ARBA00004651"/>
    </source>
</evidence>
<dbReference type="SUPFAM" id="SSF82866">
    <property type="entry name" value="Multidrug efflux transporter AcrB transmembrane domain"/>
    <property type="match status" value="2"/>
</dbReference>
<dbReference type="OrthoDB" id="9782006at2"/>
<gene>
    <name evidence="8" type="ORF">D3Z33_12935</name>
</gene>
<feature type="transmembrane region" description="Helical" evidence="6">
    <location>
        <begin position="524"/>
        <end position="541"/>
    </location>
</feature>
<dbReference type="Proteomes" id="UP000467132">
    <property type="component" value="Unassembled WGS sequence"/>
</dbReference>
<dbReference type="AlphaFoldDB" id="A0A845R179"/>
<dbReference type="PANTHER" id="PTHR33406">
    <property type="entry name" value="MEMBRANE PROTEIN MJ1562-RELATED"/>
    <property type="match status" value="1"/>
</dbReference>
<keyword evidence="5 6" id="KW-0472">Membrane</keyword>
<dbReference type="PROSITE" id="PS50156">
    <property type="entry name" value="SSD"/>
    <property type="match status" value="1"/>
</dbReference>
<dbReference type="InterPro" id="IPR050545">
    <property type="entry name" value="Mycobact_MmpL"/>
</dbReference>
<evidence type="ECO:0000256" key="5">
    <source>
        <dbReference type="ARBA" id="ARBA00023136"/>
    </source>
</evidence>
<comment type="subcellular location">
    <subcellularLocation>
        <location evidence="1">Cell membrane</location>
        <topology evidence="1">Multi-pass membrane protein</topology>
    </subcellularLocation>
</comment>
<keyword evidence="2" id="KW-1003">Cell membrane</keyword>
<feature type="transmembrane region" description="Helical" evidence="6">
    <location>
        <begin position="650"/>
        <end position="673"/>
    </location>
</feature>
<keyword evidence="4 6" id="KW-1133">Transmembrane helix</keyword>
<proteinExistence type="predicted"/>
<name>A0A845R179_9CLOT</name>
<dbReference type="InterPro" id="IPR000731">
    <property type="entry name" value="SSD"/>
</dbReference>
<comment type="caution">
    <text evidence="8">The sequence shown here is derived from an EMBL/GenBank/DDBJ whole genome shotgun (WGS) entry which is preliminary data.</text>
</comment>
<evidence type="ECO:0000313" key="8">
    <source>
        <dbReference type="EMBL" id="NBI07759.1"/>
    </source>
</evidence>
<evidence type="ECO:0000313" key="9">
    <source>
        <dbReference type="Proteomes" id="UP000467132"/>
    </source>
</evidence>
<feature type="transmembrane region" description="Helical" evidence="6">
    <location>
        <begin position="268"/>
        <end position="291"/>
    </location>
</feature>
<evidence type="ECO:0000256" key="6">
    <source>
        <dbReference type="SAM" id="Phobius"/>
    </source>
</evidence>
<evidence type="ECO:0000256" key="2">
    <source>
        <dbReference type="ARBA" id="ARBA00022475"/>
    </source>
</evidence>
<feature type="transmembrane region" description="Helical" evidence="6">
    <location>
        <begin position="303"/>
        <end position="326"/>
    </location>
</feature>
<feature type="transmembrane region" description="Helical" evidence="6">
    <location>
        <begin position="620"/>
        <end position="638"/>
    </location>
</feature>
<sequence length="699" mass="77633">MTVFSNFVAKHRKIILLLATLLLLPSFYGVVKTEINYDILTYLPEDLDSVKGQNILNNTFKSASMGMLVIENMENKDVINVKGEIEKVKGVDSVTWIDDLLDISVPKDMLPSDIKNIFYSEDSTLLMINFQDKSSSDITQNAIEDIRGIIDDKSFLSGMSAVIKDTIDLADSQTPIYVGLAVILAILILILTLESTVIPFIILLSIGYAIVYNFGSNIFLGEISYITKSLAAVLQLGVTLDYSIFLLHRFQEESKKTDNKEIAMANSIAKTASSVVGSSLTTIAGFLSIAFMELTIGKDIGIVMAKGVVLGVLSVLTILPSLILVFDKPINRFNHKTLLPEFDKLSSLVTRKYKFFIIIGLILFLPALYGQLNNDVYYNLDESLPDDLDSIVALEKLKNNFNMTTTHMAIVSDEVPDYKVYKMIEEIKNVQGIENVLTYQNFIGPGIPENFIPKEAKSNFQKDGYKQLIINSKYKAATNEENIQIKEIDQIIKNYDQKAMLTGEGVLTKDLIDIADRDFKRVNLISYLAVFIIIMLIFVSLSIPLLLILVIMLAIFINMSVPFYLNNSIPFIASIVIGSIQLGATVDYAILLTSRFKEELGNNADKFKAMQISVRESSKSIITSGLTFFASTVGVAIISNMEFISSLSTMIARGALISTTVILFILPGLLLAAESIINKTTKNWSYNTKRKGSNVNEKQ</sequence>
<keyword evidence="3 6" id="KW-0812">Transmembrane</keyword>
<feature type="transmembrane region" description="Helical" evidence="6">
    <location>
        <begin position="176"/>
        <end position="193"/>
    </location>
</feature>
<dbReference type="Pfam" id="PF03176">
    <property type="entry name" value="MMPL"/>
    <property type="match status" value="2"/>
</dbReference>
<dbReference type="InterPro" id="IPR004869">
    <property type="entry name" value="MMPL_dom"/>
</dbReference>
<dbReference type="EMBL" id="QXXA01000015">
    <property type="protein sequence ID" value="NBI07759.1"/>
    <property type="molecule type" value="Genomic_DNA"/>
</dbReference>
<keyword evidence="9" id="KW-1185">Reference proteome</keyword>
<evidence type="ECO:0000256" key="3">
    <source>
        <dbReference type="ARBA" id="ARBA00022692"/>
    </source>
</evidence>
<reference evidence="8 9" key="1">
    <citation type="submission" date="2018-08" db="EMBL/GenBank/DDBJ databases">
        <title>Murine metabolic-syndrome-specific gut microbial biobank.</title>
        <authorList>
            <person name="Liu C."/>
        </authorList>
    </citation>
    <scope>NUCLEOTIDE SEQUENCE [LARGE SCALE GENOMIC DNA]</scope>
    <source>
        <strain evidence="8 9">583</strain>
    </source>
</reference>
<feature type="domain" description="SSD" evidence="7">
    <location>
        <begin position="178"/>
        <end position="325"/>
    </location>
</feature>
<evidence type="ECO:0000256" key="4">
    <source>
        <dbReference type="ARBA" id="ARBA00022989"/>
    </source>
</evidence>
<protein>
    <submittedName>
        <fullName evidence="8">Antibiotic ABC transporter permease</fullName>
    </submittedName>
</protein>
<feature type="transmembrane region" description="Helical" evidence="6">
    <location>
        <begin position="571"/>
        <end position="591"/>
    </location>
</feature>
<organism evidence="8 9">
    <name type="scientific">Senegalia massiliensis</name>
    <dbReference type="NCBI Taxonomy" id="1720316"/>
    <lineage>
        <taxon>Bacteria</taxon>
        <taxon>Bacillati</taxon>
        <taxon>Bacillota</taxon>
        <taxon>Clostridia</taxon>
        <taxon>Eubacteriales</taxon>
        <taxon>Clostridiaceae</taxon>
        <taxon>Senegalia</taxon>
    </lineage>
</organism>
<dbReference type="Gene3D" id="1.20.1640.10">
    <property type="entry name" value="Multidrug efflux transporter AcrB transmembrane domain"/>
    <property type="match status" value="2"/>
</dbReference>
<accession>A0A845R179</accession>
<dbReference type="PANTHER" id="PTHR33406:SF13">
    <property type="entry name" value="MEMBRANE PROTEIN YDFJ"/>
    <property type="match status" value="1"/>
</dbReference>